<dbReference type="AlphaFoldDB" id="A0AAU9Y038"/>
<keyword evidence="4" id="KW-0325">Glycoprotein</keyword>
<feature type="domain" description="Ig-like" evidence="6">
    <location>
        <begin position="43"/>
        <end position="104"/>
    </location>
</feature>
<dbReference type="InterPro" id="IPR036179">
    <property type="entry name" value="Ig-like_dom_sf"/>
</dbReference>
<sequence>SLLTVVNVTSPRTANSRIQYQCIASNGVGTPATATASIIVNYPAVIKNPGNQTFSKKPGEEVNFSCYKDGYPPPTVTWTKDDVDMNWNSEDNPSKVIFQVKESS</sequence>
<keyword evidence="8" id="KW-1185">Reference proteome</keyword>
<dbReference type="GO" id="GO:0098609">
    <property type="term" value="P:cell-cell adhesion"/>
    <property type="evidence" value="ECO:0007669"/>
    <property type="project" value="TreeGrafter"/>
</dbReference>
<evidence type="ECO:0000259" key="6">
    <source>
        <dbReference type="PROSITE" id="PS50835"/>
    </source>
</evidence>
<dbReference type="PROSITE" id="PS50835">
    <property type="entry name" value="IG_LIKE"/>
    <property type="match status" value="1"/>
</dbReference>
<comment type="subcellular location">
    <subcellularLocation>
        <location evidence="1">Membrane</location>
        <topology evidence="1">Single-pass type I membrane protein</topology>
    </subcellularLocation>
</comment>
<organism evidence="7 8">
    <name type="scientific">Pocillopora meandrina</name>
    <dbReference type="NCBI Taxonomy" id="46732"/>
    <lineage>
        <taxon>Eukaryota</taxon>
        <taxon>Metazoa</taxon>
        <taxon>Cnidaria</taxon>
        <taxon>Anthozoa</taxon>
        <taxon>Hexacorallia</taxon>
        <taxon>Scleractinia</taxon>
        <taxon>Astrocoeniina</taxon>
        <taxon>Pocilloporidae</taxon>
        <taxon>Pocillopora</taxon>
    </lineage>
</organism>
<dbReference type="SUPFAM" id="SSF48726">
    <property type="entry name" value="Immunoglobulin"/>
    <property type="match status" value="1"/>
</dbReference>
<evidence type="ECO:0000256" key="5">
    <source>
        <dbReference type="ARBA" id="ARBA00023319"/>
    </source>
</evidence>
<evidence type="ECO:0000256" key="4">
    <source>
        <dbReference type="ARBA" id="ARBA00023180"/>
    </source>
</evidence>
<dbReference type="GO" id="GO:0005886">
    <property type="term" value="C:plasma membrane"/>
    <property type="evidence" value="ECO:0007669"/>
    <property type="project" value="TreeGrafter"/>
</dbReference>
<feature type="non-terminal residue" evidence="7">
    <location>
        <position position="104"/>
    </location>
</feature>
<dbReference type="GO" id="GO:0050839">
    <property type="term" value="F:cell adhesion molecule binding"/>
    <property type="evidence" value="ECO:0007669"/>
    <property type="project" value="TreeGrafter"/>
</dbReference>
<evidence type="ECO:0000313" key="8">
    <source>
        <dbReference type="Proteomes" id="UP001159428"/>
    </source>
</evidence>
<name>A0AAU9Y038_9CNID</name>
<accession>A0AAU9Y038</accession>
<dbReference type="InterPro" id="IPR051275">
    <property type="entry name" value="Cell_adhesion_signaling"/>
</dbReference>
<keyword evidence="2" id="KW-0472">Membrane</keyword>
<dbReference type="InterPro" id="IPR007110">
    <property type="entry name" value="Ig-like_dom"/>
</dbReference>
<dbReference type="InterPro" id="IPR013783">
    <property type="entry name" value="Ig-like_fold"/>
</dbReference>
<evidence type="ECO:0000256" key="1">
    <source>
        <dbReference type="ARBA" id="ARBA00004479"/>
    </source>
</evidence>
<dbReference type="PANTHER" id="PTHR11640:SF164">
    <property type="entry name" value="MAM DOMAIN-CONTAINING GLYCOSYLPHOSPHATIDYLINOSITOL ANCHOR PROTEIN 1"/>
    <property type="match status" value="1"/>
</dbReference>
<keyword evidence="5" id="KW-0393">Immunoglobulin domain</keyword>
<proteinExistence type="predicted"/>
<evidence type="ECO:0000256" key="2">
    <source>
        <dbReference type="ARBA" id="ARBA00023136"/>
    </source>
</evidence>
<dbReference type="PANTHER" id="PTHR11640">
    <property type="entry name" value="NEPHRIN"/>
    <property type="match status" value="1"/>
</dbReference>
<evidence type="ECO:0000313" key="7">
    <source>
        <dbReference type="EMBL" id="CAH3162619.1"/>
    </source>
</evidence>
<dbReference type="GO" id="GO:0005911">
    <property type="term" value="C:cell-cell junction"/>
    <property type="evidence" value="ECO:0007669"/>
    <property type="project" value="TreeGrafter"/>
</dbReference>
<dbReference type="Pfam" id="PF13927">
    <property type="entry name" value="Ig_3"/>
    <property type="match status" value="1"/>
</dbReference>
<dbReference type="EMBL" id="CALNXJ010000086">
    <property type="protein sequence ID" value="CAH3162619.1"/>
    <property type="molecule type" value="Genomic_DNA"/>
</dbReference>
<keyword evidence="3" id="KW-1015">Disulfide bond</keyword>
<reference evidence="7 8" key="1">
    <citation type="submission" date="2022-05" db="EMBL/GenBank/DDBJ databases">
        <authorList>
            <consortium name="Genoscope - CEA"/>
            <person name="William W."/>
        </authorList>
    </citation>
    <scope>NUCLEOTIDE SEQUENCE [LARGE SCALE GENOMIC DNA]</scope>
</reference>
<protein>
    <recommendedName>
        <fullName evidence="6">Ig-like domain-containing protein</fullName>
    </recommendedName>
</protein>
<dbReference type="Proteomes" id="UP001159428">
    <property type="component" value="Unassembled WGS sequence"/>
</dbReference>
<evidence type="ECO:0000256" key="3">
    <source>
        <dbReference type="ARBA" id="ARBA00023157"/>
    </source>
</evidence>
<dbReference type="Gene3D" id="2.60.40.10">
    <property type="entry name" value="Immunoglobulins"/>
    <property type="match status" value="1"/>
</dbReference>
<feature type="non-terminal residue" evidence="7">
    <location>
        <position position="1"/>
    </location>
</feature>
<comment type="caution">
    <text evidence="7">The sequence shown here is derived from an EMBL/GenBank/DDBJ whole genome shotgun (WGS) entry which is preliminary data.</text>
</comment>
<gene>
    <name evidence="7" type="ORF">PMEA_00034322</name>
</gene>